<keyword evidence="5 8" id="KW-0808">Transferase</keyword>
<dbReference type="Pfam" id="PF02574">
    <property type="entry name" value="S-methyl_trans"/>
    <property type="match status" value="1"/>
</dbReference>
<gene>
    <name evidence="10" type="ORF">EXM22_17425</name>
</gene>
<dbReference type="GO" id="GO:0008168">
    <property type="term" value="F:methyltransferase activity"/>
    <property type="evidence" value="ECO:0007669"/>
    <property type="project" value="UniProtKB-UniRule"/>
</dbReference>
<feature type="binding site" evidence="8">
    <location>
        <position position="272"/>
    </location>
    <ligand>
        <name>Zn(2+)</name>
        <dbReference type="ChEBI" id="CHEBI:29105"/>
    </ligand>
</feature>
<dbReference type="OrthoDB" id="9803687at2"/>
<keyword evidence="11" id="KW-1185">Reference proteome</keyword>
<dbReference type="EC" id="1.5.1.20" evidence="10"/>
<sequence>MLTPFLERIKKQPLVFDGAMGTMLYTKGVFLNRCYDELNLTNPEIVGEIHKAYSEAGADVLETNTFGANRIKLTEHGLGEKVREINVAAAGIARQYAMDNLYVAGSMGPCLKSGQILGENRREELSEVFSEQAQALKEGGVDLILLETFSHSEELILAAQAAAETGLPVCGCFTLTEEGYTPGGESLEVLMQGLDSCEALDLVGLNCGTGPSHTYNWVERALPLTQKPLIAMPNAGFPKEQDGRMVYLTNPEYFASYAQKFIKLGVSGIGGCCGTTPEHILKASRTVKATSLIKQHVEIKVVDRTASDVQPVPQEEKSRLACLLKQGKMVTSVEITPPRSTDLTGFISKAKACAYHGVDAINIPDGPRASARVSPMIAASIIQKEAGIEAVLHYTCRDRNLLGMQSDILGSVAAGLNNFLVITGDPPKSGDYPEVTGVFDVDSIGLTQVILGLNYGRDFGGNPITPPTGIFTGVGANPCAVSPKLELDRYRRKLEAGAEFAITQPVFDPDALLKFMDEASAFGTIPVVAGVWPLVSFKNAEFMRNEVPGVEVPDSVMERMSRCKTREEGIAEGIRIASEICRTIEPYVQGYQVSAPFGRVELALKVLGMDTTI</sequence>
<accession>A0A5C1QRS2</accession>
<evidence type="ECO:0000313" key="10">
    <source>
        <dbReference type="EMBL" id="QEN09680.1"/>
    </source>
</evidence>
<dbReference type="InterPro" id="IPR036589">
    <property type="entry name" value="HCY_dom_sf"/>
</dbReference>
<evidence type="ECO:0000313" key="11">
    <source>
        <dbReference type="Proteomes" id="UP000324209"/>
    </source>
</evidence>
<dbReference type="PROSITE" id="PS50970">
    <property type="entry name" value="HCY"/>
    <property type="match status" value="1"/>
</dbReference>
<evidence type="ECO:0000256" key="4">
    <source>
        <dbReference type="ARBA" id="ARBA00022630"/>
    </source>
</evidence>
<feature type="domain" description="Hcy-binding" evidence="9">
    <location>
        <begin position="2"/>
        <end position="287"/>
    </location>
</feature>
<comment type="cofactor">
    <cofactor evidence="8">
        <name>Zn(2+)</name>
        <dbReference type="ChEBI" id="CHEBI:29105"/>
    </cofactor>
</comment>
<dbReference type="GO" id="GO:0006555">
    <property type="term" value="P:methionine metabolic process"/>
    <property type="evidence" value="ECO:0007669"/>
    <property type="project" value="InterPro"/>
</dbReference>
<dbReference type="AlphaFoldDB" id="A0A5C1QRS2"/>
<dbReference type="Pfam" id="PF02219">
    <property type="entry name" value="MTHFR"/>
    <property type="match status" value="1"/>
</dbReference>
<dbReference type="EMBL" id="CP036150">
    <property type="protein sequence ID" value="QEN09680.1"/>
    <property type="molecule type" value="Genomic_DNA"/>
</dbReference>
<evidence type="ECO:0000256" key="2">
    <source>
        <dbReference type="ARBA" id="ARBA00004777"/>
    </source>
</evidence>
<dbReference type="GO" id="GO:0035999">
    <property type="term" value="P:tetrahydrofolate interconversion"/>
    <property type="evidence" value="ECO:0007669"/>
    <property type="project" value="UniProtKB-UniPathway"/>
</dbReference>
<evidence type="ECO:0000259" key="9">
    <source>
        <dbReference type="PROSITE" id="PS50970"/>
    </source>
</evidence>
<dbReference type="UniPathway" id="UPA00193"/>
<keyword evidence="4" id="KW-0285">Flavoprotein</keyword>
<dbReference type="Gene3D" id="3.20.20.330">
    <property type="entry name" value="Homocysteine-binding-like domain"/>
    <property type="match status" value="1"/>
</dbReference>
<proteinExistence type="predicted"/>
<evidence type="ECO:0000256" key="7">
    <source>
        <dbReference type="ARBA" id="ARBA00023002"/>
    </source>
</evidence>
<evidence type="ECO:0000256" key="6">
    <source>
        <dbReference type="ARBA" id="ARBA00022827"/>
    </source>
</evidence>
<feature type="binding site" evidence="8">
    <location>
        <position position="207"/>
    </location>
    <ligand>
        <name>Zn(2+)</name>
        <dbReference type="ChEBI" id="CHEBI:29105"/>
    </ligand>
</feature>
<dbReference type="GO" id="GO:0046872">
    <property type="term" value="F:metal ion binding"/>
    <property type="evidence" value="ECO:0007669"/>
    <property type="project" value="UniProtKB-KW"/>
</dbReference>
<dbReference type="PANTHER" id="PTHR11103:SF18">
    <property type="entry name" value="SLR1189 PROTEIN"/>
    <property type="match status" value="1"/>
</dbReference>
<keyword evidence="7 10" id="KW-0560">Oxidoreductase</keyword>
<dbReference type="InterPro" id="IPR029041">
    <property type="entry name" value="FAD-linked_oxidoreductase-like"/>
</dbReference>
<dbReference type="InterPro" id="IPR003726">
    <property type="entry name" value="HCY_dom"/>
</dbReference>
<dbReference type="GO" id="GO:0004489">
    <property type="term" value="F:methylenetetrahydrofolate reductase [NAD(P)H] activity"/>
    <property type="evidence" value="ECO:0007669"/>
    <property type="project" value="UniProtKB-EC"/>
</dbReference>
<dbReference type="NCBIfam" id="NF006396">
    <property type="entry name" value="PRK08645.1"/>
    <property type="match status" value="1"/>
</dbReference>
<keyword evidence="6" id="KW-0274">FAD</keyword>
<evidence type="ECO:0000256" key="3">
    <source>
        <dbReference type="ARBA" id="ARBA00022603"/>
    </source>
</evidence>
<dbReference type="EC" id="2.1.1.10" evidence="10"/>
<dbReference type="Gene3D" id="3.20.20.220">
    <property type="match status" value="1"/>
</dbReference>
<dbReference type="Proteomes" id="UP000324209">
    <property type="component" value="Chromosome"/>
</dbReference>
<dbReference type="GO" id="GO:0032259">
    <property type="term" value="P:methylation"/>
    <property type="evidence" value="ECO:0007669"/>
    <property type="project" value="UniProtKB-KW"/>
</dbReference>
<comment type="pathway">
    <text evidence="2">One-carbon metabolism; tetrahydrofolate interconversion.</text>
</comment>
<dbReference type="SUPFAM" id="SSF51730">
    <property type="entry name" value="FAD-linked oxidoreductase"/>
    <property type="match status" value="1"/>
</dbReference>
<protein>
    <submittedName>
        <fullName evidence="10">Bifunctional homocysteine S-methyltransferase/methylenetetrahydrofolate reductase</fullName>
        <ecNumber evidence="10">1.5.1.20</ecNumber>
        <ecNumber evidence="10">2.1.1.10</ecNumber>
    </submittedName>
</protein>
<evidence type="ECO:0000256" key="1">
    <source>
        <dbReference type="ARBA" id="ARBA00001974"/>
    </source>
</evidence>
<dbReference type="InterPro" id="IPR003171">
    <property type="entry name" value="Mehydrof_redctse-like"/>
</dbReference>
<evidence type="ECO:0000256" key="8">
    <source>
        <dbReference type="PROSITE-ProRule" id="PRU00333"/>
    </source>
</evidence>
<keyword evidence="8" id="KW-0479">Metal-binding</keyword>
<organism evidence="10 11">
    <name type="scientific">Oceanispirochaeta crateris</name>
    <dbReference type="NCBI Taxonomy" id="2518645"/>
    <lineage>
        <taxon>Bacteria</taxon>
        <taxon>Pseudomonadati</taxon>
        <taxon>Spirochaetota</taxon>
        <taxon>Spirochaetia</taxon>
        <taxon>Spirochaetales</taxon>
        <taxon>Spirochaetaceae</taxon>
        <taxon>Oceanispirochaeta</taxon>
    </lineage>
</organism>
<comment type="cofactor">
    <cofactor evidence="1">
        <name>FAD</name>
        <dbReference type="ChEBI" id="CHEBI:57692"/>
    </cofactor>
</comment>
<name>A0A5C1QRS2_9SPIO</name>
<feature type="binding site" evidence="8">
    <location>
        <position position="273"/>
    </location>
    <ligand>
        <name>Zn(2+)</name>
        <dbReference type="ChEBI" id="CHEBI:29105"/>
    </ligand>
</feature>
<dbReference type="KEGG" id="ock:EXM22_17425"/>
<evidence type="ECO:0000256" key="5">
    <source>
        <dbReference type="ARBA" id="ARBA00022679"/>
    </source>
</evidence>
<keyword evidence="3 8" id="KW-0489">Methyltransferase</keyword>
<dbReference type="CDD" id="cd00537">
    <property type="entry name" value="MTHFR"/>
    <property type="match status" value="1"/>
</dbReference>
<dbReference type="PANTHER" id="PTHR11103">
    <property type="entry name" value="SLR1189 PROTEIN"/>
    <property type="match status" value="1"/>
</dbReference>
<reference evidence="10 11" key="1">
    <citation type="submission" date="2019-02" db="EMBL/GenBank/DDBJ databases">
        <title>Complete Genome Sequence and Methylome Analysis of free living Spirochaetas.</title>
        <authorList>
            <person name="Fomenkov A."/>
            <person name="Dubinina G."/>
            <person name="Leshcheva N."/>
            <person name="Mikheeva N."/>
            <person name="Grabovich M."/>
            <person name="Vincze T."/>
            <person name="Roberts R.J."/>
        </authorList>
    </citation>
    <scope>NUCLEOTIDE SEQUENCE [LARGE SCALE GENOMIC DNA]</scope>
    <source>
        <strain evidence="10 11">K2</strain>
    </source>
</reference>
<dbReference type="SUPFAM" id="SSF82282">
    <property type="entry name" value="Homocysteine S-methyltransferase"/>
    <property type="match status" value="1"/>
</dbReference>
<keyword evidence="8" id="KW-0862">Zinc</keyword>